<evidence type="ECO:0000259" key="5">
    <source>
        <dbReference type="PROSITE" id="PS01124"/>
    </source>
</evidence>
<dbReference type="SUPFAM" id="SSF46689">
    <property type="entry name" value="Homeodomain-like"/>
    <property type="match status" value="2"/>
</dbReference>
<keyword evidence="8" id="KW-1185">Reference proteome</keyword>
<protein>
    <submittedName>
        <fullName evidence="7">Response regulator</fullName>
    </submittedName>
</protein>
<reference evidence="8" key="1">
    <citation type="journal article" date="2019" name="Int. J. Syst. Evol. Microbiol.">
        <title>The Global Catalogue of Microorganisms (GCM) 10K type strain sequencing project: providing services to taxonomists for standard genome sequencing and annotation.</title>
        <authorList>
            <consortium name="The Broad Institute Genomics Platform"/>
            <consortium name="The Broad Institute Genome Sequencing Center for Infectious Disease"/>
            <person name="Wu L."/>
            <person name="Ma J."/>
        </authorList>
    </citation>
    <scope>NUCLEOTIDE SEQUENCE [LARGE SCALE GENOMIC DNA]</scope>
    <source>
        <strain evidence="8">CGMCC 1.18575</strain>
    </source>
</reference>
<dbReference type="Gene3D" id="1.10.10.60">
    <property type="entry name" value="Homeodomain-like"/>
    <property type="match status" value="2"/>
</dbReference>
<evidence type="ECO:0000313" key="7">
    <source>
        <dbReference type="EMBL" id="MFC5405358.1"/>
    </source>
</evidence>
<evidence type="ECO:0000256" key="4">
    <source>
        <dbReference type="PROSITE-ProRule" id="PRU00169"/>
    </source>
</evidence>
<dbReference type="EMBL" id="JBHSMI010000029">
    <property type="protein sequence ID" value="MFC5405358.1"/>
    <property type="molecule type" value="Genomic_DNA"/>
</dbReference>
<dbReference type="PROSITE" id="PS50110">
    <property type="entry name" value="RESPONSE_REGULATORY"/>
    <property type="match status" value="1"/>
</dbReference>
<keyword evidence="3" id="KW-0804">Transcription</keyword>
<keyword evidence="4" id="KW-0597">Phosphoprotein</keyword>
<dbReference type="SMART" id="SM00448">
    <property type="entry name" value="REC"/>
    <property type="match status" value="1"/>
</dbReference>
<dbReference type="CDD" id="cd17536">
    <property type="entry name" value="REC_YesN-like"/>
    <property type="match status" value="1"/>
</dbReference>
<keyword evidence="2" id="KW-0238">DNA-binding</keyword>
<dbReference type="InterPro" id="IPR020449">
    <property type="entry name" value="Tscrpt_reg_AraC-type_HTH"/>
</dbReference>
<dbReference type="Pfam" id="PF12833">
    <property type="entry name" value="HTH_18"/>
    <property type="match status" value="1"/>
</dbReference>
<dbReference type="PANTHER" id="PTHR43280:SF2">
    <property type="entry name" value="HTH-TYPE TRANSCRIPTIONAL REGULATOR EXSA"/>
    <property type="match status" value="1"/>
</dbReference>
<dbReference type="InterPro" id="IPR009057">
    <property type="entry name" value="Homeodomain-like_sf"/>
</dbReference>
<evidence type="ECO:0000256" key="1">
    <source>
        <dbReference type="ARBA" id="ARBA00023015"/>
    </source>
</evidence>
<gene>
    <name evidence="7" type="ORF">ACFPOF_21660</name>
</gene>
<dbReference type="RefSeq" id="WP_378136529.1">
    <property type="nucleotide sequence ID" value="NZ_JBHSMI010000029.1"/>
</dbReference>
<dbReference type="PROSITE" id="PS00041">
    <property type="entry name" value="HTH_ARAC_FAMILY_1"/>
    <property type="match status" value="1"/>
</dbReference>
<feature type="modified residue" description="4-aspartylphosphate" evidence="4">
    <location>
        <position position="48"/>
    </location>
</feature>
<dbReference type="Gene3D" id="3.40.50.2300">
    <property type="match status" value="1"/>
</dbReference>
<dbReference type="PRINTS" id="PR00032">
    <property type="entry name" value="HTHARAC"/>
</dbReference>
<evidence type="ECO:0000259" key="6">
    <source>
        <dbReference type="PROSITE" id="PS50110"/>
    </source>
</evidence>
<feature type="domain" description="Response regulatory" evidence="6">
    <location>
        <begin position="1"/>
        <end position="113"/>
    </location>
</feature>
<name>A0ABW0HWM7_9BACL</name>
<dbReference type="Proteomes" id="UP001596113">
    <property type="component" value="Unassembled WGS sequence"/>
</dbReference>
<evidence type="ECO:0000313" key="8">
    <source>
        <dbReference type="Proteomes" id="UP001596113"/>
    </source>
</evidence>
<dbReference type="PROSITE" id="PS01124">
    <property type="entry name" value="HTH_ARAC_FAMILY_2"/>
    <property type="match status" value="1"/>
</dbReference>
<dbReference type="Pfam" id="PF00072">
    <property type="entry name" value="Response_reg"/>
    <property type="match status" value="1"/>
</dbReference>
<organism evidence="7 8">
    <name type="scientific">Cohnella soli</name>
    <dbReference type="NCBI Taxonomy" id="425005"/>
    <lineage>
        <taxon>Bacteria</taxon>
        <taxon>Bacillati</taxon>
        <taxon>Bacillota</taxon>
        <taxon>Bacilli</taxon>
        <taxon>Bacillales</taxon>
        <taxon>Paenibacillaceae</taxon>
        <taxon>Cohnella</taxon>
    </lineage>
</organism>
<dbReference type="PANTHER" id="PTHR43280">
    <property type="entry name" value="ARAC-FAMILY TRANSCRIPTIONAL REGULATOR"/>
    <property type="match status" value="1"/>
</dbReference>
<feature type="domain" description="HTH araC/xylS-type" evidence="5">
    <location>
        <begin position="325"/>
        <end position="423"/>
    </location>
</feature>
<dbReference type="InterPro" id="IPR011006">
    <property type="entry name" value="CheY-like_superfamily"/>
</dbReference>
<dbReference type="InterPro" id="IPR001789">
    <property type="entry name" value="Sig_transdc_resp-reg_receiver"/>
</dbReference>
<accession>A0ABW0HWM7</accession>
<dbReference type="SMART" id="SM00342">
    <property type="entry name" value="HTH_ARAC"/>
    <property type="match status" value="1"/>
</dbReference>
<comment type="caution">
    <text evidence="7">The sequence shown here is derived from an EMBL/GenBank/DDBJ whole genome shotgun (WGS) entry which is preliminary data.</text>
</comment>
<evidence type="ECO:0000256" key="3">
    <source>
        <dbReference type="ARBA" id="ARBA00023163"/>
    </source>
</evidence>
<dbReference type="InterPro" id="IPR018062">
    <property type="entry name" value="HTH_AraC-typ_CS"/>
</dbReference>
<dbReference type="SUPFAM" id="SSF52172">
    <property type="entry name" value="CheY-like"/>
    <property type="match status" value="1"/>
</dbReference>
<keyword evidence="1" id="KW-0805">Transcription regulation</keyword>
<evidence type="ECO:0000256" key="2">
    <source>
        <dbReference type="ARBA" id="ARBA00023125"/>
    </source>
</evidence>
<proteinExistence type="predicted"/>
<sequence>MDDEEIIVNGVSGYLNNNHADLELYKANNAIEAIDLLQKYRMDIVITDIRMPGMTGIELQEKVLKLWPRSKVIFLTGYDDFEYVHTALRNGAVDYIMKTEGYGKILEVVQKTMQQIKEEIRNREYLNEARQKMKLARASLWKQFLLELLHKEKVSMDSIITQFVELEFPLKGEAPVTIIIGQIEHWNQNHSFSDKSLLLYAVQNISEEFLAHTASSLSVVYESSKLIWFIQPHDRECKIQSIHDSFESIQRTCREMLKIKISFAMASEYILWQDAANKFKLLRALPNYSLGSGEEFLLTEKTITSDRSADQCEDNNKDRTSEFIARIHRYIHDHISKDVTLITLGEFVYMNPTYLSRLYKQITGMNISEYINGVKVSKAKEMLKNPKFKIQEITASLGFDSHPYFTQFFKKHTGFTPQEYRSSLN</sequence>
<dbReference type="InterPro" id="IPR018060">
    <property type="entry name" value="HTH_AraC"/>
</dbReference>